<proteinExistence type="predicted"/>
<evidence type="ECO:0000259" key="1">
    <source>
        <dbReference type="Pfam" id="PF19569"/>
    </source>
</evidence>
<dbReference type="RefSeq" id="WP_168883068.1">
    <property type="nucleotide sequence ID" value="NZ_JABAIL010000004.1"/>
</dbReference>
<reference evidence="2 3" key="1">
    <citation type="submission" date="2020-04" db="EMBL/GenBank/DDBJ databases">
        <title>Flammeovirga sp. SR4, a novel species isolated from seawater.</title>
        <authorList>
            <person name="Wang X."/>
        </authorList>
    </citation>
    <scope>NUCLEOTIDE SEQUENCE [LARGE SCALE GENOMIC DNA]</scope>
    <source>
        <strain evidence="2 3">SR4</strain>
    </source>
</reference>
<evidence type="ECO:0000313" key="3">
    <source>
        <dbReference type="Proteomes" id="UP000585050"/>
    </source>
</evidence>
<accession>A0A7X8SLC9</accession>
<gene>
    <name evidence="2" type="ORF">HGP29_14145</name>
</gene>
<dbReference type="InterPro" id="IPR045736">
    <property type="entry name" value="START_2"/>
</dbReference>
<dbReference type="Pfam" id="PF19569">
    <property type="entry name" value="START_2"/>
    <property type="match status" value="1"/>
</dbReference>
<dbReference type="AlphaFoldDB" id="A0A7X8SLC9"/>
<organism evidence="2 3">
    <name type="scientific">Flammeovirga agarivorans</name>
    <dbReference type="NCBI Taxonomy" id="2726742"/>
    <lineage>
        <taxon>Bacteria</taxon>
        <taxon>Pseudomonadati</taxon>
        <taxon>Bacteroidota</taxon>
        <taxon>Cytophagia</taxon>
        <taxon>Cytophagales</taxon>
        <taxon>Flammeovirgaceae</taxon>
        <taxon>Flammeovirga</taxon>
    </lineage>
</organism>
<dbReference type="EMBL" id="JABAIL010000004">
    <property type="protein sequence ID" value="NLR92354.1"/>
    <property type="molecule type" value="Genomic_DNA"/>
</dbReference>
<evidence type="ECO:0000313" key="2">
    <source>
        <dbReference type="EMBL" id="NLR92354.1"/>
    </source>
</evidence>
<sequence length="130" mass="15559">MSRFKFEAEYEFRVPLQKLYPYFIMPNLLKDWFADTVKEDVEHKKITFAWGNDVKTGNVSVKRQNQHVKYVFDKELNEEKSAYLDFKFDFSELAQSSFVTVTDYSDMDDIDELKELWDEFFGRLHEIIGG</sequence>
<dbReference type="Gene3D" id="3.30.530.20">
    <property type="match status" value="1"/>
</dbReference>
<dbReference type="InterPro" id="IPR023393">
    <property type="entry name" value="START-like_dom_sf"/>
</dbReference>
<feature type="domain" description="START-like" evidence="1">
    <location>
        <begin position="3"/>
        <end position="129"/>
    </location>
</feature>
<name>A0A7X8SLC9_9BACT</name>
<dbReference type="Proteomes" id="UP000585050">
    <property type="component" value="Unassembled WGS sequence"/>
</dbReference>
<dbReference type="SUPFAM" id="SSF55961">
    <property type="entry name" value="Bet v1-like"/>
    <property type="match status" value="1"/>
</dbReference>
<keyword evidence="3" id="KW-1185">Reference proteome</keyword>
<comment type="caution">
    <text evidence="2">The sequence shown here is derived from an EMBL/GenBank/DDBJ whole genome shotgun (WGS) entry which is preliminary data.</text>
</comment>
<protein>
    <submittedName>
        <fullName evidence="2">ATPase</fullName>
    </submittedName>
</protein>